<gene>
    <name evidence="3" type="ORF">L596_003940</name>
</gene>
<evidence type="ECO:0008006" key="5">
    <source>
        <dbReference type="Google" id="ProtNLM"/>
    </source>
</evidence>
<dbReference type="AlphaFoldDB" id="A0A4U8UU08"/>
<keyword evidence="1" id="KW-1133">Transmembrane helix</keyword>
<reference evidence="3 4" key="2">
    <citation type="journal article" date="2019" name="G3 (Bethesda)">
        <title>Hybrid Assembly of the Genome of the Entomopathogenic Nematode Steinernema carpocapsae Identifies the X-Chromosome.</title>
        <authorList>
            <person name="Serra L."/>
            <person name="Macchietto M."/>
            <person name="Macias-Munoz A."/>
            <person name="McGill C.J."/>
            <person name="Rodriguez I.M."/>
            <person name="Rodriguez B."/>
            <person name="Murad R."/>
            <person name="Mortazavi A."/>
        </authorList>
    </citation>
    <scope>NUCLEOTIDE SEQUENCE [LARGE SCALE GENOMIC DNA]</scope>
    <source>
        <strain evidence="3 4">ALL</strain>
    </source>
</reference>
<keyword evidence="2" id="KW-0732">Signal</keyword>
<evidence type="ECO:0000256" key="2">
    <source>
        <dbReference type="SAM" id="SignalP"/>
    </source>
</evidence>
<keyword evidence="4" id="KW-1185">Reference proteome</keyword>
<dbReference type="Proteomes" id="UP000298663">
    <property type="component" value="Unassembled WGS sequence"/>
</dbReference>
<feature type="chain" id="PRO_5020244492" description="ZP domain-containing protein" evidence="2">
    <location>
        <begin position="23"/>
        <end position="360"/>
    </location>
</feature>
<name>A0A4U8UU08_STECR</name>
<accession>A0A4U8UU08</accession>
<feature type="signal peptide" evidence="2">
    <location>
        <begin position="1"/>
        <end position="22"/>
    </location>
</feature>
<dbReference type="OrthoDB" id="5835902at2759"/>
<feature type="transmembrane region" description="Helical" evidence="1">
    <location>
        <begin position="196"/>
        <end position="220"/>
    </location>
</feature>
<dbReference type="EMBL" id="AZBU02000001">
    <property type="protein sequence ID" value="TMS36870.1"/>
    <property type="molecule type" value="Genomic_DNA"/>
</dbReference>
<keyword evidence="1" id="KW-0472">Membrane</keyword>
<comment type="caution">
    <text evidence="3">The sequence shown here is derived from an EMBL/GenBank/DDBJ whole genome shotgun (WGS) entry which is preliminary data.</text>
</comment>
<sequence>MFLIRTLFLAANLCSLINSASGHLIKPRITLHNGHISLYDELLQRDLRGSITPGMPYSLDITLVETHRFDYLIQQCLYNGRSRFIDNSGCFSGDGIFIKKWETTQYNIPRAVKRTIVHFVPQEPVIYIECLVKIIECCGCAEQACERRPLLSMFNQYKETLVLSTRTSGVGVGIPGNQDLVGPGSGQRNTSSGIPWWVWLLLGLLLLLLLLLLFCAICFWCKKCGKTKKEGAVVQKPLPPAPTVPIKTPSEAPTLTCDELSASVSRAESALIATVQDPVDYHIHMDRRRAQRREEDGLRNKLEQHLHTHNRFPTVDGRSYLGSQIRSHLAQHNQDFPTSVNGETFRGETEQIMRQSPIII</sequence>
<evidence type="ECO:0000313" key="4">
    <source>
        <dbReference type="Proteomes" id="UP000298663"/>
    </source>
</evidence>
<reference evidence="3 4" key="1">
    <citation type="journal article" date="2015" name="Genome Biol.">
        <title>Comparative genomics of Steinernema reveals deeply conserved gene regulatory networks.</title>
        <authorList>
            <person name="Dillman A.R."/>
            <person name="Macchietto M."/>
            <person name="Porter C.F."/>
            <person name="Rogers A."/>
            <person name="Williams B."/>
            <person name="Antoshechkin I."/>
            <person name="Lee M.M."/>
            <person name="Goodwin Z."/>
            <person name="Lu X."/>
            <person name="Lewis E.E."/>
            <person name="Goodrich-Blair H."/>
            <person name="Stock S.P."/>
            <person name="Adams B.J."/>
            <person name="Sternberg P.W."/>
            <person name="Mortazavi A."/>
        </authorList>
    </citation>
    <scope>NUCLEOTIDE SEQUENCE [LARGE SCALE GENOMIC DNA]</scope>
    <source>
        <strain evidence="3 4">ALL</strain>
    </source>
</reference>
<protein>
    <recommendedName>
        <fullName evidence="5">ZP domain-containing protein</fullName>
    </recommendedName>
</protein>
<evidence type="ECO:0000313" key="3">
    <source>
        <dbReference type="EMBL" id="TMS36870.1"/>
    </source>
</evidence>
<organism evidence="3 4">
    <name type="scientific">Steinernema carpocapsae</name>
    <name type="common">Entomopathogenic nematode</name>
    <dbReference type="NCBI Taxonomy" id="34508"/>
    <lineage>
        <taxon>Eukaryota</taxon>
        <taxon>Metazoa</taxon>
        <taxon>Ecdysozoa</taxon>
        <taxon>Nematoda</taxon>
        <taxon>Chromadorea</taxon>
        <taxon>Rhabditida</taxon>
        <taxon>Tylenchina</taxon>
        <taxon>Panagrolaimomorpha</taxon>
        <taxon>Strongyloidoidea</taxon>
        <taxon>Steinernematidae</taxon>
        <taxon>Steinernema</taxon>
    </lineage>
</organism>
<keyword evidence="1" id="KW-0812">Transmembrane</keyword>
<evidence type="ECO:0000256" key="1">
    <source>
        <dbReference type="SAM" id="Phobius"/>
    </source>
</evidence>
<proteinExistence type="predicted"/>